<dbReference type="Proteomes" id="UP000195766">
    <property type="component" value="Unassembled WGS sequence"/>
</dbReference>
<sequence length="215" mass="23353">MKRIARIFRLHFALWLGLAVLAVAVVLTPAAWDWPMRIAAGWDVSVSVFLTLTFIRLYRHRTASAIRKRAADLDQAGGAVLPLSLLAAAASVFVIVMETADGGKPSLGEALFSLGTIAASWLFTHVLFALHYAHEFYAPAHGGGDRRGLIFPGEEEADYGDFLHFSLIIGVASQTADIQISSRKLRRIATVHSLIAFVFNTVILALAVNMAVNLL</sequence>
<dbReference type="RefSeq" id="WP_087141565.1">
    <property type="nucleotide sequence ID" value="NZ_FUIE01000080.1"/>
</dbReference>
<keyword evidence="1" id="KW-1133">Transmembrane helix</keyword>
<gene>
    <name evidence="2" type="ORF">FM111_13895</name>
</gene>
<feature type="transmembrane region" description="Helical" evidence="1">
    <location>
        <begin position="38"/>
        <end position="58"/>
    </location>
</feature>
<dbReference type="EMBL" id="FUIE01000080">
    <property type="protein sequence ID" value="SJM69177.1"/>
    <property type="molecule type" value="Genomic_DNA"/>
</dbReference>
<name>A0A1R4GLU5_BREDI</name>
<dbReference type="InterPro" id="IPR009781">
    <property type="entry name" value="DUF1345"/>
</dbReference>
<reference evidence="2 3" key="1">
    <citation type="submission" date="2017-02" db="EMBL/GenBank/DDBJ databases">
        <authorList>
            <person name="Peterson S.W."/>
        </authorList>
    </citation>
    <scope>NUCLEOTIDE SEQUENCE [LARGE SCALE GENOMIC DNA]</scope>
    <source>
        <strain evidence="2 3">3F5N</strain>
    </source>
</reference>
<feature type="transmembrane region" description="Helical" evidence="1">
    <location>
        <begin position="12"/>
        <end position="32"/>
    </location>
</feature>
<organism evidence="2 3">
    <name type="scientific">Brevundimonas diminuta 3F5N</name>
    <dbReference type="NCBI Taxonomy" id="1255603"/>
    <lineage>
        <taxon>Bacteria</taxon>
        <taxon>Pseudomonadati</taxon>
        <taxon>Pseudomonadota</taxon>
        <taxon>Alphaproteobacteria</taxon>
        <taxon>Caulobacterales</taxon>
        <taxon>Caulobacteraceae</taxon>
        <taxon>Brevundimonas</taxon>
    </lineage>
</organism>
<protein>
    <submittedName>
        <fullName evidence="2">Probable transmembrane protein</fullName>
    </submittedName>
</protein>
<keyword evidence="1" id="KW-0472">Membrane</keyword>
<proteinExistence type="predicted"/>
<dbReference type="AlphaFoldDB" id="A0A1R4GLU5"/>
<accession>A0A1R4GLU5</accession>
<evidence type="ECO:0000256" key="1">
    <source>
        <dbReference type="SAM" id="Phobius"/>
    </source>
</evidence>
<feature type="transmembrane region" description="Helical" evidence="1">
    <location>
        <begin position="79"/>
        <end position="98"/>
    </location>
</feature>
<keyword evidence="1 2" id="KW-0812">Transmembrane</keyword>
<dbReference type="OrthoDB" id="64737at2"/>
<evidence type="ECO:0000313" key="2">
    <source>
        <dbReference type="EMBL" id="SJM69177.1"/>
    </source>
</evidence>
<feature type="transmembrane region" description="Helical" evidence="1">
    <location>
        <begin position="191"/>
        <end position="212"/>
    </location>
</feature>
<dbReference type="Pfam" id="PF07077">
    <property type="entry name" value="DUF1345"/>
    <property type="match status" value="1"/>
</dbReference>
<feature type="transmembrane region" description="Helical" evidence="1">
    <location>
        <begin position="110"/>
        <end position="130"/>
    </location>
</feature>
<evidence type="ECO:0000313" key="3">
    <source>
        <dbReference type="Proteomes" id="UP000195766"/>
    </source>
</evidence>